<protein>
    <recommendedName>
        <fullName evidence="4">Lipoprotein</fullName>
    </recommendedName>
</protein>
<name>A0A7W9BIM3_9RHOB</name>
<evidence type="ECO:0000256" key="1">
    <source>
        <dbReference type="SAM" id="SignalP"/>
    </source>
</evidence>
<organism evidence="2 3">
    <name type="scientific">Yoonia ponticola</name>
    <dbReference type="NCBI Taxonomy" id="1524255"/>
    <lineage>
        <taxon>Bacteria</taxon>
        <taxon>Pseudomonadati</taxon>
        <taxon>Pseudomonadota</taxon>
        <taxon>Alphaproteobacteria</taxon>
        <taxon>Rhodobacterales</taxon>
        <taxon>Paracoccaceae</taxon>
        <taxon>Yoonia</taxon>
    </lineage>
</organism>
<dbReference type="EMBL" id="JACIJM010000002">
    <property type="protein sequence ID" value="MBB5721130.1"/>
    <property type="molecule type" value="Genomic_DNA"/>
</dbReference>
<evidence type="ECO:0008006" key="4">
    <source>
        <dbReference type="Google" id="ProtNLM"/>
    </source>
</evidence>
<keyword evidence="1" id="KW-0732">Signal</keyword>
<accession>A0A7W9BIM3</accession>
<reference evidence="2 3" key="1">
    <citation type="submission" date="2020-08" db="EMBL/GenBank/DDBJ databases">
        <title>Genomic Encyclopedia of Type Strains, Phase IV (KMG-IV): sequencing the most valuable type-strain genomes for metagenomic binning, comparative biology and taxonomic classification.</title>
        <authorList>
            <person name="Goeker M."/>
        </authorList>
    </citation>
    <scope>NUCLEOTIDE SEQUENCE [LARGE SCALE GENOMIC DNA]</scope>
    <source>
        <strain evidence="2 3">DSM 101064</strain>
    </source>
</reference>
<comment type="caution">
    <text evidence="2">The sequence shown here is derived from an EMBL/GenBank/DDBJ whole genome shotgun (WGS) entry which is preliminary data.</text>
</comment>
<dbReference type="AlphaFoldDB" id="A0A7W9BIM3"/>
<evidence type="ECO:0000313" key="2">
    <source>
        <dbReference type="EMBL" id="MBB5721130.1"/>
    </source>
</evidence>
<gene>
    <name evidence="2" type="ORF">FHS72_000737</name>
</gene>
<dbReference type="RefSeq" id="WP_183525742.1">
    <property type="nucleotide sequence ID" value="NZ_JACIJM010000002.1"/>
</dbReference>
<keyword evidence="3" id="KW-1185">Reference proteome</keyword>
<evidence type="ECO:0000313" key="3">
    <source>
        <dbReference type="Proteomes" id="UP000535415"/>
    </source>
</evidence>
<dbReference type="PROSITE" id="PS51257">
    <property type="entry name" value="PROKAR_LIPOPROTEIN"/>
    <property type="match status" value="1"/>
</dbReference>
<dbReference type="Proteomes" id="UP000535415">
    <property type="component" value="Unassembled WGS sequence"/>
</dbReference>
<sequence length="93" mass="9760">MFSITYKTLAALSFVSLASACASPIVISLPERPVEPGPVLAATQPFPAEVSAALPEGIPASAVKIQDGCYFYRFGDDIRPVSFDGTNPICPEA</sequence>
<proteinExistence type="predicted"/>
<feature type="signal peptide" evidence="1">
    <location>
        <begin position="1"/>
        <end position="22"/>
    </location>
</feature>
<feature type="chain" id="PRO_5030955206" description="Lipoprotein" evidence="1">
    <location>
        <begin position="23"/>
        <end position="93"/>
    </location>
</feature>